<reference evidence="2 3" key="1">
    <citation type="submission" date="2021-06" db="EMBL/GenBank/DDBJ databases">
        <authorList>
            <person name="Palmer J.M."/>
        </authorList>
    </citation>
    <scope>NUCLEOTIDE SEQUENCE [LARGE SCALE GENOMIC DNA]</scope>
    <source>
        <strain evidence="2 3">AS_MEX2019</strain>
        <tissue evidence="2">Muscle</tissue>
    </source>
</reference>
<name>A0ABV0ZGB3_9TELE</name>
<proteinExistence type="predicted"/>
<comment type="caution">
    <text evidence="2">The sequence shown here is derived from an EMBL/GenBank/DDBJ whole genome shotgun (WGS) entry which is preliminary data.</text>
</comment>
<keyword evidence="3" id="KW-1185">Reference proteome</keyword>
<evidence type="ECO:0000313" key="3">
    <source>
        <dbReference type="Proteomes" id="UP001469553"/>
    </source>
</evidence>
<protein>
    <submittedName>
        <fullName evidence="2">Uncharacterized protein</fullName>
    </submittedName>
</protein>
<evidence type="ECO:0000256" key="1">
    <source>
        <dbReference type="SAM" id="MobiDB-lite"/>
    </source>
</evidence>
<sequence length="133" mass="14761">MGQNHRRKQWKKATAAPVTGHPANSTPKPGGCPSPPATRTPAWRTTAHQAVQPARPSTKVGPHPNQRRLRAPFSGQLRHSIGKKVWLLHSLQESLQQKNKNLSKTIWTKQTPLPSSATTCLSTLRLFEKPMEP</sequence>
<feature type="compositionally biased region" description="Basic residues" evidence="1">
    <location>
        <begin position="1"/>
        <end position="11"/>
    </location>
</feature>
<dbReference type="EMBL" id="JAHRIP010062018">
    <property type="protein sequence ID" value="MEQ2305274.1"/>
    <property type="molecule type" value="Genomic_DNA"/>
</dbReference>
<organism evidence="2 3">
    <name type="scientific">Ameca splendens</name>
    <dbReference type="NCBI Taxonomy" id="208324"/>
    <lineage>
        <taxon>Eukaryota</taxon>
        <taxon>Metazoa</taxon>
        <taxon>Chordata</taxon>
        <taxon>Craniata</taxon>
        <taxon>Vertebrata</taxon>
        <taxon>Euteleostomi</taxon>
        <taxon>Actinopterygii</taxon>
        <taxon>Neopterygii</taxon>
        <taxon>Teleostei</taxon>
        <taxon>Neoteleostei</taxon>
        <taxon>Acanthomorphata</taxon>
        <taxon>Ovalentaria</taxon>
        <taxon>Atherinomorphae</taxon>
        <taxon>Cyprinodontiformes</taxon>
        <taxon>Goodeidae</taxon>
        <taxon>Ameca</taxon>
    </lineage>
</organism>
<dbReference type="Proteomes" id="UP001469553">
    <property type="component" value="Unassembled WGS sequence"/>
</dbReference>
<accession>A0ABV0ZGB3</accession>
<evidence type="ECO:0000313" key="2">
    <source>
        <dbReference type="EMBL" id="MEQ2305274.1"/>
    </source>
</evidence>
<gene>
    <name evidence="2" type="ORF">AMECASPLE_036087</name>
</gene>
<feature type="region of interest" description="Disordered" evidence="1">
    <location>
        <begin position="1"/>
        <end position="73"/>
    </location>
</feature>